<dbReference type="AlphaFoldDB" id="A0A6J5CUW0"/>
<dbReference type="InterPro" id="IPR005471">
    <property type="entry name" value="Tscrpt_reg_IclR_N"/>
</dbReference>
<dbReference type="RefSeq" id="WP_175108702.1">
    <property type="nucleotide sequence ID" value="NZ_CADIKF010000001.1"/>
</dbReference>
<evidence type="ECO:0000256" key="3">
    <source>
        <dbReference type="ARBA" id="ARBA00023163"/>
    </source>
</evidence>
<protein>
    <submittedName>
        <fullName evidence="6">Transcriptional regulator KdgR</fullName>
    </submittedName>
</protein>
<organism evidence="6 7">
    <name type="scientific">Paraburkholderia solisilvae</name>
    <dbReference type="NCBI Taxonomy" id="624376"/>
    <lineage>
        <taxon>Bacteria</taxon>
        <taxon>Pseudomonadati</taxon>
        <taxon>Pseudomonadota</taxon>
        <taxon>Betaproteobacteria</taxon>
        <taxon>Burkholderiales</taxon>
        <taxon>Burkholderiaceae</taxon>
        <taxon>Paraburkholderia</taxon>
    </lineage>
</organism>
<evidence type="ECO:0000313" key="7">
    <source>
        <dbReference type="Proteomes" id="UP000494329"/>
    </source>
</evidence>
<accession>A0A6J5CUW0</accession>
<evidence type="ECO:0000256" key="2">
    <source>
        <dbReference type="ARBA" id="ARBA00023125"/>
    </source>
</evidence>
<dbReference type="PANTHER" id="PTHR30136">
    <property type="entry name" value="HELIX-TURN-HELIX TRANSCRIPTIONAL REGULATOR, ICLR FAMILY"/>
    <property type="match status" value="1"/>
</dbReference>
<dbReference type="PROSITE" id="PS51077">
    <property type="entry name" value="HTH_ICLR"/>
    <property type="match status" value="1"/>
</dbReference>
<dbReference type="InterPro" id="IPR050707">
    <property type="entry name" value="HTH_MetabolicPath_Reg"/>
</dbReference>
<gene>
    <name evidence="6" type="primary">kdgR_1</name>
    <name evidence="6" type="ORF">LMG29739_00013</name>
</gene>
<dbReference type="EMBL" id="CADIKF010000001">
    <property type="protein sequence ID" value="CAB3745739.1"/>
    <property type="molecule type" value="Genomic_DNA"/>
</dbReference>
<dbReference type="Pfam" id="PF09339">
    <property type="entry name" value="HTH_IclR"/>
    <property type="match status" value="1"/>
</dbReference>
<dbReference type="SUPFAM" id="SSF55781">
    <property type="entry name" value="GAF domain-like"/>
    <property type="match status" value="1"/>
</dbReference>
<dbReference type="GO" id="GO:0003677">
    <property type="term" value="F:DNA binding"/>
    <property type="evidence" value="ECO:0007669"/>
    <property type="project" value="UniProtKB-KW"/>
</dbReference>
<dbReference type="InterPro" id="IPR014757">
    <property type="entry name" value="Tscrpt_reg_IclR_C"/>
</dbReference>
<dbReference type="Gene3D" id="3.30.450.40">
    <property type="match status" value="1"/>
</dbReference>
<keyword evidence="2" id="KW-0238">DNA-binding</keyword>
<evidence type="ECO:0000256" key="1">
    <source>
        <dbReference type="ARBA" id="ARBA00023015"/>
    </source>
</evidence>
<evidence type="ECO:0000313" key="6">
    <source>
        <dbReference type="EMBL" id="CAB3745739.1"/>
    </source>
</evidence>
<sequence length="256" mass="27631">MDKTLLKGLMVLEALAGHEGEPLTIQALATRVGLTKSNAHRTLQTLAHAGYAVRDESSGVYRSTLKLFELGTIQLARLDVRREAAPVMRQLADLTEETVHLSVLDGDTVIYVDKIDSPQPVRAYSVIGGRAPAYCVATGKTLLAFQDDDYLDSRVLNLQAHTSATITDRAALHAELRKIARTGFAVNRGEWRDSVGGVASPVFDGLGVVVAAIGISGPLERLSPKRVKALTPEVLKAGAHISRSMGFRQPYFNTDS</sequence>
<dbReference type="Gene3D" id="1.10.10.10">
    <property type="entry name" value="Winged helix-like DNA-binding domain superfamily/Winged helix DNA-binding domain"/>
    <property type="match status" value="1"/>
</dbReference>
<evidence type="ECO:0000259" key="5">
    <source>
        <dbReference type="PROSITE" id="PS51078"/>
    </source>
</evidence>
<dbReference type="GO" id="GO:0003700">
    <property type="term" value="F:DNA-binding transcription factor activity"/>
    <property type="evidence" value="ECO:0007669"/>
    <property type="project" value="TreeGrafter"/>
</dbReference>
<dbReference type="Proteomes" id="UP000494329">
    <property type="component" value="Unassembled WGS sequence"/>
</dbReference>
<dbReference type="InterPro" id="IPR029016">
    <property type="entry name" value="GAF-like_dom_sf"/>
</dbReference>
<keyword evidence="3" id="KW-0804">Transcription</keyword>
<dbReference type="InterPro" id="IPR036388">
    <property type="entry name" value="WH-like_DNA-bd_sf"/>
</dbReference>
<dbReference type="Pfam" id="PF01614">
    <property type="entry name" value="IclR_C"/>
    <property type="match status" value="1"/>
</dbReference>
<proteinExistence type="predicted"/>
<name>A0A6J5CUW0_9BURK</name>
<keyword evidence="1" id="KW-0805">Transcription regulation</keyword>
<feature type="domain" description="HTH iclR-type" evidence="4">
    <location>
        <begin position="2"/>
        <end position="65"/>
    </location>
</feature>
<feature type="domain" description="IclR-ED" evidence="5">
    <location>
        <begin position="66"/>
        <end position="247"/>
    </location>
</feature>
<dbReference type="SUPFAM" id="SSF46785">
    <property type="entry name" value="Winged helix' DNA-binding domain"/>
    <property type="match status" value="1"/>
</dbReference>
<dbReference type="InterPro" id="IPR036390">
    <property type="entry name" value="WH_DNA-bd_sf"/>
</dbReference>
<dbReference type="SMART" id="SM00346">
    <property type="entry name" value="HTH_ICLR"/>
    <property type="match status" value="1"/>
</dbReference>
<dbReference type="PANTHER" id="PTHR30136:SF24">
    <property type="entry name" value="HTH-TYPE TRANSCRIPTIONAL REPRESSOR ALLR"/>
    <property type="match status" value="1"/>
</dbReference>
<dbReference type="GO" id="GO:0045892">
    <property type="term" value="P:negative regulation of DNA-templated transcription"/>
    <property type="evidence" value="ECO:0007669"/>
    <property type="project" value="TreeGrafter"/>
</dbReference>
<keyword evidence="7" id="KW-1185">Reference proteome</keyword>
<evidence type="ECO:0000259" key="4">
    <source>
        <dbReference type="PROSITE" id="PS51077"/>
    </source>
</evidence>
<reference evidence="6 7" key="1">
    <citation type="submission" date="2020-04" db="EMBL/GenBank/DDBJ databases">
        <authorList>
            <person name="De Canck E."/>
        </authorList>
    </citation>
    <scope>NUCLEOTIDE SEQUENCE [LARGE SCALE GENOMIC DNA]</scope>
    <source>
        <strain evidence="6 7">LMG 29739</strain>
    </source>
</reference>
<dbReference type="PROSITE" id="PS51078">
    <property type="entry name" value="ICLR_ED"/>
    <property type="match status" value="1"/>
</dbReference>